<dbReference type="AlphaFoldDB" id="B9L080"/>
<dbReference type="STRING" id="309801.trd_1573"/>
<feature type="region of interest" description="Disordered" evidence="1">
    <location>
        <begin position="1"/>
        <end position="24"/>
    </location>
</feature>
<evidence type="ECO:0000256" key="1">
    <source>
        <dbReference type="SAM" id="MobiDB-lite"/>
    </source>
</evidence>
<reference evidence="2 3" key="1">
    <citation type="journal article" date="2009" name="PLoS ONE">
        <title>Complete genome sequence of the aerobic CO-oxidizing thermophile Thermomicrobium roseum.</title>
        <authorList>
            <person name="Wu D."/>
            <person name="Raymond J."/>
            <person name="Wu M."/>
            <person name="Chatterji S."/>
            <person name="Ren Q."/>
            <person name="Graham J.E."/>
            <person name="Bryant D.A."/>
            <person name="Robb F."/>
            <person name="Colman A."/>
            <person name="Tallon L.J."/>
            <person name="Badger J.H."/>
            <person name="Madupu R."/>
            <person name="Ward N.L."/>
            <person name="Eisen J.A."/>
        </authorList>
    </citation>
    <scope>NUCLEOTIDE SEQUENCE [LARGE SCALE GENOMIC DNA]</scope>
    <source>
        <strain evidence="3">ATCC 27502 / DSM 5159 / P-2</strain>
    </source>
</reference>
<sequence>MTSALSTDQAGQWAPSRPVTRRPSRAPALLANDHVGRLVSRFACVQ</sequence>
<evidence type="ECO:0000313" key="2">
    <source>
        <dbReference type="EMBL" id="ACM05920.1"/>
    </source>
</evidence>
<protein>
    <submittedName>
        <fullName evidence="2">Uncharacterized protein</fullName>
    </submittedName>
</protein>
<gene>
    <name evidence="2" type="ordered locus">trd_1573</name>
</gene>
<dbReference type="KEGG" id="tro:trd_1573"/>
<evidence type="ECO:0000313" key="3">
    <source>
        <dbReference type="Proteomes" id="UP000000447"/>
    </source>
</evidence>
<keyword evidence="3" id="KW-1185">Reference proteome</keyword>
<dbReference type="EMBL" id="CP001275">
    <property type="protein sequence ID" value="ACM05920.1"/>
    <property type="molecule type" value="Genomic_DNA"/>
</dbReference>
<dbReference type="HOGENOM" id="CLU_3190104_0_0_0"/>
<dbReference type="Proteomes" id="UP000000447">
    <property type="component" value="Chromosome"/>
</dbReference>
<proteinExistence type="predicted"/>
<accession>B9L080</accession>
<name>B9L080_THERP</name>
<organism evidence="2 3">
    <name type="scientific">Thermomicrobium roseum (strain ATCC 27502 / DSM 5159 / P-2)</name>
    <dbReference type="NCBI Taxonomy" id="309801"/>
    <lineage>
        <taxon>Bacteria</taxon>
        <taxon>Pseudomonadati</taxon>
        <taxon>Thermomicrobiota</taxon>
        <taxon>Thermomicrobia</taxon>
        <taxon>Thermomicrobiales</taxon>
        <taxon>Thermomicrobiaceae</taxon>
        <taxon>Thermomicrobium</taxon>
    </lineage>
</organism>
<feature type="compositionally biased region" description="Polar residues" evidence="1">
    <location>
        <begin position="1"/>
        <end position="10"/>
    </location>
</feature>